<dbReference type="EMBL" id="CM046122">
    <property type="protein sequence ID" value="KAI8423648.1"/>
    <property type="molecule type" value="Genomic_DNA"/>
</dbReference>
<name>A0ACC0JHQ4_CHOFU</name>
<gene>
    <name evidence="1" type="ORF">MSG28_012702</name>
</gene>
<sequence length="355" mass="40024">MSLLQQIPFSEYKKVIGALTTEQCEVVAKLAHLDIHFDQAKIPGEELLKSLDRNGCTVQKYREFLNKALSTKLIRTYYRPETKVAILIANEKYHHLSKLVTPSIDCDLLASSFKHLGFIVVTIKNTTSNDLKEILAKVFDLIPENSYCFVFYAGHGCELCNTKCMLGIDCPAEDIQLSHCITENYVLREANKCKPDLSVLIMDMCRLCLNRGANPQIFSAISDVEEYSIHKNSLIAYSTQSSQAAYEVLQIECSHTIDNNVTYELKPGDTDKIVPRGSQYVNALCTRLEDGLDVSALLDKVHEDVENSMKRQRPIKLQCGVAKRSLYDPARGDVEDVLNKIQELCKAYEGYCSVF</sequence>
<reference evidence="1 2" key="1">
    <citation type="journal article" date="2022" name="Genome Biol. Evol.">
        <title>The Spruce Budworm Genome: Reconstructing the Evolutionary History of Antifreeze Proteins.</title>
        <authorList>
            <person name="Beliveau C."/>
            <person name="Gagne P."/>
            <person name="Picq S."/>
            <person name="Vernygora O."/>
            <person name="Keeling C.I."/>
            <person name="Pinkney K."/>
            <person name="Doucet D."/>
            <person name="Wen F."/>
            <person name="Johnston J.S."/>
            <person name="Maaroufi H."/>
            <person name="Boyle B."/>
            <person name="Laroche J."/>
            <person name="Dewar K."/>
            <person name="Juretic N."/>
            <person name="Blackburn G."/>
            <person name="Nisole A."/>
            <person name="Brunet B."/>
            <person name="Brandao M."/>
            <person name="Lumley L."/>
            <person name="Duan J."/>
            <person name="Quan G."/>
            <person name="Lucarotti C.J."/>
            <person name="Roe A.D."/>
            <person name="Sperling F.A.H."/>
            <person name="Levesque R.C."/>
            <person name="Cusson M."/>
        </authorList>
    </citation>
    <scope>NUCLEOTIDE SEQUENCE [LARGE SCALE GENOMIC DNA]</scope>
    <source>
        <strain evidence="1">Glfc:IPQL:Cfum</strain>
    </source>
</reference>
<keyword evidence="2" id="KW-1185">Reference proteome</keyword>
<accession>A0ACC0JHQ4</accession>
<evidence type="ECO:0000313" key="2">
    <source>
        <dbReference type="Proteomes" id="UP001064048"/>
    </source>
</evidence>
<organism evidence="1 2">
    <name type="scientific">Choristoneura fumiferana</name>
    <name type="common">Spruce budworm moth</name>
    <name type="synonym">Archips fumiferana</name>
    <dbReference type="NCBI Taxonomy" id="7141"/>
    <lineage>
        <taxon>Eukaryota</taxon>
        <taxon>Metazoa</taxon>
        <taxon>Ecdysozoa</taxon>
        <taxon>Arthropoda</taxon>
        <taxon>Hexapoda</taxon>
        <taxon>Insecta</taxon>
        <taxon>Pterygota</taxon>
        <taxon>Neoptera</taxon>
        <taxon>Endopterygota</taxon>
        <taxon>Lepidoptera</taxon>
        <taxon>Glossata</taxon>
        <taxon>Ditrysia</taxon>
        <taxon>Tortricoidea</taxon>
        <taxon>Tortricidae</taxon>
        <taxon>Tortricinae</taxon>
        <taxon>Choristoneura</taxon>
    </lineage>
</organism>
<protein>
    <submittedName>
        <fullName evidence="1">Uncharacterized protein</fullName>
    </submittedName>
</protein>
<comment type="caution">
    <text evidence="1">The sequence shown here is derived from an EMBL/GenBank/DDBJ whole genome shotgun (WGS) entry which is preliminary data.</text>
</comment>
<dbReference type="Proteomes" id="UP001064048">
    <property type="component" value="Chromosome 22"/>
</dbReference>
<evidence type="ECO:0000313" key="1">
    <source>
        <dbReference type="EMBL" id="KAI8423648.1"/>
    </source>
</evidence>
<proteinExistence type="predicted"/>